<sequence>MRLYNLTLRPPTAIKQAGNYCFTWNQAGALEATGKVATVISTDVFGSIRSLTAFRLTGDIK</sequence>
<comment type="caution">
    <text evidence="1">The sequence shown here is derived from an EMBL/GenBank/DDBJ whole genome shotgun (WGS) entry which is preliminary data.</text>
</comment>
<keyword evidence="2" id="KW-1185">Reference proteome</keyword>
<evidence type="ECO:0000313" key="2">
    <source>
        <dbReference type="Proteomes" id="UP000772434"/>
    </source>
</evidence>
<accession>A0A9P5PVU6</accession>
<gene>
    <name evidence="1" type="ORF">BDP27DRAFT_1195990</name>
</gene>
<protein>
    <submittedName>
        <fullName evidence="1">Uncharacterized protein</fullName>
    </submittedName>
</protein>
<organism evidence="1 2">
    <name type="scientific">Rhodocollybia butyracea</name>
    <dbReference type="NCBI Taxonomy" id="206335"/>
    <lineage>
        <taxon>Eukaryota</taxon>
        <taxon>Fungi</taxon>
        <taxon>Dikarya</taxon>
        <taxon>Basidiomycota</taxon>
        <taxon>Agaricomycotina</taxon>
        <taxon>Agaricomycetes</taxon>
        <taxon>Agaricomycetidae</taxon>
        <taxon>Agaricales</taxon>
        <taxon>Marasmiineae</taxon>
        <taxon>Omphalotaceae</taxon>
        <taxon>Rhodocollybia</taxon>
    </lineage>
</organism>
<name>A0A9P5PVU6_9AGAR</name>
<reference evidence="1" key="1">
    <citation type="submission" date="2020-11" db="EMBL/GenBank/DDBJ databases">
        <authorList>
            <consortium name="DOE Joint Genome Institute"/>
            <person name="Ahrendt S."/>
            <person name="Riley R."/>
            <person name="Andreopoulos W."/>
            <person name="Labutti K."/>
            <person name="Pangilinan J."/>
            <person name="Ruiz-Duenas F.J."/>
            <person name="Barrasa J.M."/>
            <person name="Sanchez-Garcia M."/>
            <person name="Camarero S."/>
            <person name="Miyauchi S."/>
            <person name="Serrano A."/>
            <person name="Linde D."/>
            <person name="Babiker R."/>
            <person name="Drula E."/>
            <person name="Ayuso-Fernandez I."/>
            <person name="Pacheco R."/>
            <person name="Padilla G."/>
            <person name="Ferreira P."/>
            <person name="Barriuso J."/>
            <person name="Kellner H."/>
            <person name="Castanera R."/>
            <person name="Alfaro M."/>
            <person name="Ramirez L."/>
            <person name="Pisabarro A.G."/>
            <person name="Kuo A."/>
            <person name="Tritt A."/>
            <person name="Lipzen A."/>
            <person name="He G."/>
            <person name="Yan M."/>
            <person name="Ng V."/>
            <person name="Cullen D."/>
            <person name="Martin F."/>
            <person name="Rosso M.-N."/>
            <person name="Henrissat B."/>
            <person name="Hibbett D."/>
            <person name="Martinez A.T."/>
            <person name="Grigoriev I.V."/>
        </authorList>
    </citation>
    <scope>NUCLEOTIDE SEQUENCE</scope>
    <source>
        <strain evidence="1">AH 40177</strain>
    </source>
</reference>
<dbReference type="EMBL" id="JADNRY010000018">
    <property type="protein sequence ID" value="KAF9073431.1"/>
    <property type="molecule type" value="Genomic_DNA"/>
</dbReference>
<proteinExistence type="predicted"/>
<evidence type="ECO:0000313" key="1">
    <source>
        <dbReference type="EMBL" id="KAF9073431.1"/>
    </source>
</evidence>
<dbReference type="AlphaFoldDB" id="A0A9P5PVU6"/>
<feature type="non-terminal residue" evidence="1">
    <location>
        <position position="61"/>
    </location>
</feature>
<dbReference type="Proteomes" id="UP000772434">
    <property type="component" value="Unassembled WGS sequence"/>
</dbReference>
<dbReference type="OrthoDB" id="436637at2759"/>